<proteinExistence type="predicted"/>
<feature type="compositionally biased region" description="Basic and acidic residues" evidence="1">
    <location>
        <begin position="18"/>
        <end position="45"/>
    </location>
</feature>
<gene>
    <name evidence="2 4" type="ORF">BDZ99DRAFT_302413</name>
</gene>
<feature type="region of interest" description="Disordered" evidence="1">
    <location>
        <begin position="128"/>
        <end position="184"/>
    </location>
</feature>
<protein>
    <submittedName>
        <fullName evidence="2 4">Uncharacterized protein</fullName>
    </submittedName>
</protein>
<evidence type="ECO:0000256" key="1">
    <source>
        <dbReference type="SAM" id="MobiDB-lite"/>
    </source>
</evidence>
<evidence type="ECO:0000313" key="2">
    <source>
        <dbReference type="EMBL" id="KAF2810036.1"/>
    </source>
</evidence>
<feature type="compositionally biased region" description="Low complexity" evidence="1">
    <location>
        <begin position="82"/>
        <end position="98"/>
    </location>
</feature>
<reference evidence="4" key="3">
    <citation type="submission" date="2025-04" db="UniProtKB">
        <authorList>
            <consortium name="RefSeq"/>
        </authorList>
    </citation>
    <scope>IDENTIFICATION</scope>
    <source>
        <strain evidence="4">CBS 304.34</strain>
    </source>
</reference>
<dbReference type="Proteomes" id="UP000504636">
    <property type="component" value="Unplaced"/>
</dbReference>
<name>A0A6A6YMD4_9PEZI</name>
<reference evidence="4" key="2">
    <citation type="submission" date="2020-04" db="EMBL/GenBank/DDBJ databases">
        <authorList>
            <consortium name="NCBI Genome Project"/>
        </authorList>
    </citation>
    <scope>NUCLEOTIDE SEQUENCE</scope>
    <source>
        <strain evidence="4">CBS 304.34</strain>
    </source>
</reference>
<feature type="compositionally biased region" description="Basic and acidic residues" evidence="1">
    <location>
        <begin position="140"/>
        <end position="156"/>
    </location>
</feature>
<dbReference type="GeneID" id="54455095"/>
<feature type="region of interest" description="Disordered" evidence="1">
    <location>
        <begin position="67"/>
        <end position="109"/>
    </location>
</feature>
<organism evidence="2">
    <name type="scientific">Mytilinidion resinicola</name>
    <dbReference type="NCBI Taxonomy" id="574789"/>
    <lineage>
        <taxon>Eukaryota</taxon>
        <taxon>Fungi</taxon>
        <taxon>Dikarya</taxon>
        <taxon>Ascomycota</taxon>
        <taxon>Pezizomycotina</taxon>
        <taxon>Dothideomycetes</taxon>
        <taxon>Pleosporomycetidae</taxon>
        <taxon>Mytilinidiales</taxon>
        <taxon>Mytilinidiaceae</taxon>
        <taxon>Mytilinidion</taxon>
    </lineage>
</organism>
<keyword evidence="3" id="KW-1185">Reference proteome</keyword>
<reference evidence="2 4" key="1">
    <citation type="journal article" date="2020" name="Stud. Mycol.">
        <title>101 Dothideomycetes genomes: a test case for predicting lifestyles and emergence of pathogens.</title>
        <authorList>
            <person name="Haridas S."/>
            <person name="Albert R."/>
            <person name="Binder M."/>
            <person name="Bloem J."/>
            <person name="Labutti K."/>
            <person name="Salamov A."/>
            <person name="Andreopoulos B."/>
            <person name="Baker S."/>
            <person name="Barry K."/>
            <person name="Bills G."/>
            <person name="Bluhm B."/>
            <person name="Cannon C."/>
            <person name="Castanera R."/>
            <person name="Culley D."/>
            <person name="Daum C."/>
            <person name="Ezra D."/>
            <person name="Gonzalez J."/>
            <person name="Henrissat B."/>
            <person name="Kuo A."/>
            <person name="Liang C."/>
            <person name="Lipzen A."/>
            <person name="Lutzoni F."/>
            <person name="Magnuson J."/>
            <person name="Mondo S."/>
            <person name="Nolan M."/>
            <person name="Ohm R."/>
            <person name="Pangilinan J."/>
            <person name="Park H.-J."/>
            <person name="Ramirez L."/>
            <person name="Alfaro M."/>
            <person name="Sun H."/>
            <person name="Tritt A."/>
            <person name="Yoshinaga Y."/>
            <person name="Zwiers L.-H."/>
            <person name="Turgeon B."/>
            <person name="Goodwin S."/>
            <person name="Spatafora J."/>
            <person name="Crous P."/>
            <person name="Grigoriev I."/>
        </authorList>
    </citation>
    <scope>NUCLEOTIDE SEQUENCE</scope>
    <source>
        <strain evidence="2 4">CBS 304.34</strain>
    </source>
</reference>
<dbReference type="AlphaFoldDB" id="A0A6A6YMD4"/>
<evidence type="ECO:0000313" key="4">
    <source>
        <dbReference type="RefSeq" id="XP_033577000.1"/>
    </source>
</evidence>
<evidence type="ECO:0000313" key="3">
    <source>
        <dbReference type="Proteomes" id="UP000504636"/>
    </source>
</evidence>
<dbReference type="RefSeq" id="XP_033577000.1">
    <property type="nucleotide sequence ID" value="XM_033714202.1"/>
</dbReference>
<feature type="region of interest" description="Disordered" evidence="1">
    <location>
        <begin position="1"/>
        <end position="48"/>
    </location>
</feature>
<sequence>MFSKEEATRQPGKKRKSTEKTETTKTQRPAEQDVIEAKSLPEKKQRTLKGLFSETAEIGSSVQNALSYSRPAGSSVGSPFRSKLTLSTGVSSTSASHSRTADTRKALPTNKTRNVVVSITEKGSIILDLGSESSSDEDGDPRARSGDDKKDTRVSESKGSTIFDLGSGSSSDEDDGLHASSGHDKNKAAIRESRVYGKRWRRLQLGDFDLEPDYAAHLAAKAIVRDRLRASLESLITLAKSGRPHIMCVPDNRVFLCCVDVEVCLDLWLNGMTPKT</sequence>
<accession>A0A6A6YMD4</accession>
<dbReference type="EMBL" id="MU003700">
    <property type="protein sequence ID" value="KAF2810036.1"/>
    <property type="molecule type" value="Genomic_DNA"/>
</dbReference>